<keyword evidence="1" id="KW-0732">Signal</keyword>
<feature type="signal peptide" evidence="1">
    <location>
        <begin position="1"/>
        <end position="29"/>
    </location>
</feature>
<dbReference type="AlphaFoldDB" id="A0A915AMA1"/>
<evidence type="ECO:0000256" key="1">
    <source>
        <dbReference type="SAM" id="SignalP"/>
    </source>
</evidence>
<reference evidence="3" key="1">
    <citation type="submission" date="2022-11" db="UniProtKB">
        <authorList>
            <consortium name="WormBaseParasite"/>
        </authorList>
    </citation>
    <scope>IDENTIFICATION</scope>
</reference>
<accession>A0A915AMA1</accession>
<protein>
    <submittedName>
        <fullName evidence="3">Secreted protein</fullName>
    </submittedName>
</protein>
<proteinExistence type="predicted"/>
<dbReference type="Proteomes" id="UP000887569">
    <property type="component" value="Unplaced"/>
</dbReference>
<keyword evidence="2" id="KW-1185">Reference proteome</keyword>
<organism evidence="2 3">
    <name type="scientific">Parascaris univalens</name>
    <name type="common">Nematode worm</name>
    <dbReference type="NCBI Taxonomy" id="6257"/>
    <lineage>
        <taxon>Eukaryota</taxon>
        <taxon>Metazoa</taxon>
        <taxon>Ecdysozoa</taxon>
        <taxon>Nematoda</taxon>
        <taxon>Chromadorea</taxon>
        <taxon>Rhabditida</taxon>
        <taxon>Spirurina</taxon>
        <taxon>Ascaridomorpha</taxon>
        <taxon>Ascaridoidea</taxon>
        <taxon>Ascarididae</taxon>
        <taxon>Parascaris</taxon>
    </lineage>
</organism>
<sequence>PVKWSCRYRVYRKMLQLIFLTALLSNAYAKQLQVICIAHFHHTSLSKSEKSAQKRDIVRVETCCFLCHLRARGMAPLSSFTHYKIYFFYCMNLVRLIELCVHLRDRIYNWHCGYHNETSTFGFNSSLISGRLLGKYYWGGYEWNNCLKFWNYSIIASNFLNI</sequence>
<feature type="chain" id="PRO_5037873531" evidence="1">
    <location>
        <begin position="30"/>
        <end position="162"/>
    </location>
</feature>
<dbReference type="WBParaSite" id="PgR010_g044_t05">
    <property type="protein sequence ID" value="PgR010_g044_t05"/>
    <property type="gene ID" value="PgR010_g044"/>
</dbReference>
<evidence type="ECO:0000313" key="2">
    <source>
        <dbReference type="Proteomes" id="UP000887569"/>
    </source>
</evidence>
<name>A0A915AMA1_PARUN</name>
<evidence type="ECO:0000313" key="3">
    <source>
        <dbReference type="WBParaSite" id="PgR010_g044_t05"/>
    </source>
</evidence>